<evidence type="ECO:0000256" key="2">
    <source>
        <dbReference type="ARBA" id="ARBA00022801"/>
    </source>
</evidence>
<feature type="non-terminal residue" evidence="7">
    <location>
        <position position="1"/>
    </location>
</feature>
<comment type="caution">
    <text evidence="7">The sequence shown here is derived from an EMBL/GenBank/DDBJ whole genome shotgun (WGS) entry which is preliminary data.</text>
</comment>
<organism evidence="7">
    <name type="scientific">human gut metagenome</name>
    <dbReference type="NCBI Taxonomy" id="408170"/>
    <lineage>
        <taxon>unclassified sequences</taxon>
        <taxon>metagenomes</taxon>
        <taxon>organismal metagenomes</taxon>
    </lineage>
</organism>
<gene>
    <name evidence="7" type="ORF">OBE_00016</name>
</gene>
<evidence type="ECO:0000256" key="4">
    <source>
        <dbReference type="ARBA" id="ARBA00022840"/>
    </source>
</evidence>
<dbReference type="AlphaFoldDB" id="K1U7F0"/>
<keyword evidence="4" id="KW-0067">ATP-binding</keyword>
<dbReference type="Pfam" id="PF22590">
    <property type="entry name" value="Cas3-like_C_2"/>
    <property type="match status" value="1"/>
</dbReference>
<sequence length="255" mass="28863">VSSQLIEAGVDVSFDCVIRSMAALPSVAQASGRCNRNAERKCRTVYLVKTYNLENLDRLPELRNGREATRHLLQQLQRDADLLEPESILRYYQLYYAESQQQERMGDPVELKGYIPPKTVNLFDLLSDNQESVLAWKETTGKQKFPNYLLRQAFATAERNFHALEDITTPVVVPYGEDGADMATRLSSSKPLTPKMLRDAQRFTVGITTNEKIRLADQGALYTVKEGAVTILNKEYYDDEKGIQTSPGFMPIQFA</sequence>
<dbReference type="GO" id="GO:0016787">
    <property type="term" value="F:hydrolase activity"/>
    <property type="evidence" value="ECO:0007669"/>
    <property type="project" value="UniProtKB-KW"/>
</dbReference>
<name>K1U7F0_9ZZZZ</name>
<dbReference type="GO" id="GO:0005524">
    <property type="term" value="F:ATP binding"/>
    <property type="evidence" value="ECO:0007669"/>
    <property type="project" value="UniProtKB-KW"/>
</dbReference>
<evidence type="ECO:0000256" key="3">
    <source>
        <dbReference type="ARBA" id="ARBA00022806"/>
    </source>
</evidence>
<accession>K1U7F0</accession>
<keyword evidence="5" id="KW-0051">Antiviral defense</keyword>
<proteinExistence type="predicted"/>
<dbReference type="GO" id="GO:0051607">
    <property type="term" value="P:defense response to virus"/>
    <property type="evidence" value="ECO:0007669"/>
    <property type="project" value="UniProtKB-KW"/>
</dbReference>
<evidence type="ECO:0000259" key="6">
    <source>
        <dbReference type="Pfam" id="PF22590"/>
    </source>
</evidence>
<reference evidence="7" key="1">
    <citation type="journal article" date="2013" name="Environ. Microbiol.">
        <title>Microbiota from the distal guts of lean and obese adolescents exhibit partial functional redundancy besides clear differences in community structure.</title>
        <authorList>
            <person name="Ferrer M."/>
            <person name="Ruiz A."/>
            <person name="Lanza F."/>
            <person name="Haange S.B."/>
            <person name="Oberbach A."/>
            <person name="Till H."/>
            <person name="Bargiela R."/>
            <person name="Campoy C."/>
            <person name="Segura M.T."/>
            <person name="Richter M."/>
            <person name="von Bergen M."/>
            <person name="Seifert J."/>
            <person name="Suarez A."/>
        </authorList>
    </citation>
    <scope>NUCLEOTIDE SEQUENCE</scope>
</reference>
<keyword evidence="2" id="KW-0378">Hydrolase</keyword>
<dbReference type="GO" id="GO:0004386">
    <property type="term" value="F:helicase activity"/>
    <property type="evidence" value="ECO:0007669"/>
    <property type="project" value="UniProtKB-KW"/>
</dbReference>
<feature type="domain" description="CRISPR-associated nuclease/helicase Cas3" evidence="6">
    <location>
        <begin position="1"/>
        <end position="38"/>
    </location>
</feature>
<evidence type="ECO:0000256" key="1">
    <source>
        <dbReference type="ARBA" id="ARBA00022741"/>
    </source>
</evidence>
<protein>
    <submittedName>
        <fullName evidence="7">CRISPR-associated helicase Cas3</fullName>
    </submittedName>
</protein>
<keyword evidence="3" id="KW-0347">Helicase</keyword>
<dbReference type="InterPro" id="IPR054712">
    <property type="entry name" value="Cas3-like_dom"/>
</dbReference>
<evidence type="ECO:0000313" key="7">
    <source>
        <dbReference type="EMBL" id="EKC78138.1"/>
    </source>
</evidence>
<dbReference type="EMBL" id="AJWZ01000011">
    <property type="protein sequence ID" value="EKC78138.1"/>
    <property type="molecule type" value="Genomic_DNA"/>
</dbReference>
<keyword evidence="1" id="KW-0547">Nucleotide-binding</keyword>
<evidence type="ECO:0000256" key="5">
    <source>
        <dbReference type="ARBA" id="ARBA00023118"/>
    </source>
</evidence>